<feature type="binding site" evidence="10">
    <location>
        <position position="505"/>
    </location>
    <ligand>
        <name>substrate</name>
    </ligand>
</feature>
<proteinExistence type="inferred from homology"/>
<dbReference type="Proteomes" id="UP000277300">
    <property type="component" value="Unassembled WGS sequence"/>
</dbReference>
<keyword evidence="7" id="KW-0326">Glycosidase</keyword>
<keyword evidence="5" id="KW-0136">Cellulose degradation</keyword>
<protein>
    <recommendedName>
        <fullName evidence="3">beta-glucosidase</fullName>
        <ecNumber evidence="3">3.2.1.21</ecNumber>
    </recommendedName>
</protein>
<keyword evidence="4" id="KW-0378">Hydrolase</keyword>
<dbReference type="PROSITE" id="PS00653">
    <property type="entry name" value="GLYCOSYL_HYDROL_F1_2"/>
    <property type="match status" value="2"/>
</dbReference>
<comment type="catalytic activity">
    <reaction evidence="1">
        <text>Hydrolysis of terminal, non-reducing beta-D-glucosyl residues with release of beta-D-glucose.</text>
        <dbReference type="EC" id="3.2.1.21"/>
    </reaction>
</comment>
<feature type="active site" description="Proton donor" evidence="9">
    <location>
        <position position="652"/>
    </location>
</feature>
<name>A0A3F2RRN6_9STRA</name>
<reference evidence="12 13" key="1">
    <citation type="submission" date="2018-07" db="EMBL/GenBank/DDBJ databases">
        <title>Genome sequencing of oomycete isolates from Chile give support for New Zealand origin for Phytophthora kernoviae and make available the first Nothophytophthora sp. genome.</title>
        <authorList>
            <person name="Studholme D.J."/>
            <person name="Sanfuentes E."/>
            <person name="Panda P."/>
            <person name="Hill R."/>
            <person name="Sambles C."/>
            <person name="Grant M."/>
            <person name="Williams N.M."/>
            <person name="Mcdougal R.L."/>
        </authorList>
    </citation>
    <scope>NUCLEOTIDE SEQUENCE [LARGE SCALE GENOMIC DNA]</scope>
    <source>
        <strain evidence="12">Chile6</strain>
    </source>
</reference>
<dbReference type="FunFam" id="3.20.20.80:FF:000011">
    <property type="entry name" value="Cytosolic beta-glucosidase"/>
    <property type="match status" value="2"/>
</dbReference>
<evidence type="ECO:0000256" key="2">
    <source>
        <dbReference type="ARBA" id="ARBA00010838"/>
    </source>
</evidence>
<evidence type="ECO:0000256" key="1">
    <source>
        <dbReference type="ARBA" id="ARBA00000448"/>
    </source>
</evidence>
<evidence type="ECO:0000256" key="9">
    <source>
        <dbReference type="PIRSR" id="PIRSR617736-1"/>
    </source>
</evidence>
<comment type="caution">
    <text evidence="12">The sequence shown here is derived from an EMBL/GenBank/DDBJ whole genome shotgun (WGS) entry which is preliminary data.</text>
</comment>
<evidence type="ECO:0000256" key="6">
    <source>
        <dbReference type="ARBA" id="ARBA00023277"/>
    </source>
</evidence>
<evidence type="ECO:0000313" key="12">
    <source>
        <dbReference type="EMBL" id="RLN61905.1"/>
    </source>
</evidence>
<comment type="similarity">
    <text evidence="2">Belongs to the glycosyl hydrolase 1 family.</text>
</comment>
<evidence type="ECO:0000256" key="4">
    <source>
        <dbReference type="ARBA" id="ARBA00022801"/>
    </source>
</evidence>
<dbReference type="AlphaFoldDB" id="A0A3F2RRN6"/>
<dbReference type="EMBL" id="MBDO02000139">
    <property type="protein sequence ID" value="RLN61905.1"/>
    <property type="molecule type" value="Genomic_DNA"/>
</dbReference>
<accession>A0A3F2RRN6</accession>
<dbReference type="InterPro" id="IPR017853">
    <property type="entry name" value="GH"/>
</dbReference>
<dbReference type="PRINTS" id="PR00131">
    <property type="entry name" value="GLHYDRLASE1"/>
</dbReference>
<dbReference type="InterPro" id="IPR017736">
    <property type="entry name" value="Glyco_hydro_1_beta-glucosidase"/>
</dbReference>
<dbReference type="Gene3D" id="3.20.20.80">
    <property type="entry name" value="Glycosidases"/>
    <property type="match status" value="2"/>
</dbReference>
<dbReference type="GO" id="GO:0030245">
    <property type="term" value="P:cellulose catabolic process"/>
    <property type="evidence" value="ECO:0007669"/>
    <property type="project" value="UniProtKB-KW"/>
</dbReference>
<feature type="binding site" evidence="10">
    <location>
        <position position="911"/>
    </location>
    <ligand>
        <name>substrate</name>
    </ligand>
</feature>
<dbReference type="InterPro" id="IPR001360">
    <property type="entry name" value="Glyco_hydro_1"/>
</dbReference>
<dbReference type="OrthoDB" id="65569at2759"/>
<dbReference type="InterPro" id="IPR033132">
    <property type="entry name" value="GH_1_N_CS"/>
</dbReference>
<feature type="binding site" evidence="10">
    <location>
        <position position="606"/>
    </location>
    <ligand>
        <name>substrate</name>
    </ligand>
</feature>
<evidence type="ECO:0000256" key="3">
    <source>
        <dbReference type="ARBA" id="ARBA00012744"/>
    </source>
</evidence>
<evidence type="ECO:0000256" key="5">
    <source>
        <dbReference type="ARBA" id="ARBA00023001"/>
    </source>
</evidence>
<evidence type="ECO:0000256" key="11">
    <source>
        <dbReference type="SAM" id="MobiDB-lite"/>
    </source>
</evidence>
<feature type="binding site" evidence="10">
    <location>
        <position position="651"/>
    </location>
    <ligand>
        <name>substrate</name>
    </ligand>
</feature>
<sequence length="959" mass="109929">MSKEIRFPDNFLWGTATASYQVEGAVNEGGRGDSIWDAFSRTPGKVVNGDTGENAVDHYHRYKEDVQLMKKMGLKAYRLSIAWPRIIPAGVGKVNEEGVQFYNNLIDELLANDITPLVTLYHWDLPLALQTEYDGWLGGKFIQDAFAQYARVCFQRFGDRVKNWLTLNEPWCSAFLGYGNGVHAPGRKHKPHTEVYLSGHNLLLAHARAVEVYRNEFQAVQKGKIGITLNCDWREPAPTSDPVQQTKNQEASERSLLFFLGWFADPVYKGDYPQVMKDRCGLRLPKFTDEEKNLIKGSSDFFGLNHYGTSYCAPSDEYEAKIPPPNDSTGGYGHDEGVKLTSDDSWKRTDMGWNTVGWGFQKMLVWIQKRYEHPNGILVTENGCAWPDHTKEEAQNDDFRLEFYKEYLTGLHNAVAEGADVRGYFAWSFVDNYEWAEGYTKRFGLHWVDYKTMERTPKKSALCSVSIDTFFILLFRWTRPLDIAMTKEIRFPDKFLWGAATASYQVEGAVKEGGRSASIWDAFSHTPGKTVNGDTGDVAIDHYHRYKEDVQLMKQMGLKAYRFSIAWPRILPAGVGEVNEEGVQFYNNLINELLANGIEPMATLYHWDLPLALQTEFDGFLGDQIHEQFAQYARVCFERFGDRVKNWITMNEPWVHNFMGFCTGMLAPGRKHNKHFEPYLAGHNMLIAHARAVEVYRKEFQENQDGQIGITLSAEWKEPGPTDDPEQKNKNIAAAERSMAWSFGWFADPVYYGDYPQIMKDRCGNRLPKFTEEQKKLLKGSSDFFGLNNYSSCYVKPSPEFEAGTPPPNDSTGGPQADEGVTEYHDPTWVQTGAPWNYVTPWGLKKLCVYIHEKYHPKNGIYITENGSAWPDVTKEEAQQDTQREDCYRQYIAGVHEAITEGADVRGYFAWSFFDNYEWSMGYGIRFGMVWVDYKTQERVPKKSSYWYKKAIENNGFEI</sequence>
<evidence type="ECO:0000256" key="7">
    <source>
        <dbReference type="ARBA" id="ARBA00023295"/>
    </source>
</evidence>
<dbReference type="EC" id="3.2.1.21" evidence="3"/>
<feature type="active site" description="Nucleophile" evidence="9">
    <location>
        <position position="865"/>
    </location>
</feature>
<dbReference type="Pfam" id="PF00232">
    <property type="entry name" value="Glyco_hydro_1"/>
    <property type="match status" value="2"/>
</dbReference>
<keyword evidence="8" id="KW-0624">Polysaccharide degradation</keyword>
<dbReference type="PANTHER" id="PTHR10353">
    <property type="entry name" value="GLYCOSYL HYDROLASE"/>
    <property type="match status" value="1"/>
</dbReference>
<feature type="binding site" evidence="10">
    <location>
        <position position="790"/>
    </location>
    <ligand>
        <name>substrate</name>
    </ligand>
</feature>
<dbReference type="PANTHER" id="PTHR10353:SF36">
    <property type="entry name" value="LP05116P"/>
    <property type="match status" value="1"/>
</dbReference>
<organism evidence="12 13">
    <name type="scientific">Phytophthora kernoviae</name>
    <dbReference type="NCBI Taxonomy" id="325452"/>
    <lineage>
        <taxon>Eukaryota</taxon>
        <taxon>Sar</taxon>
        <taxon>Stramenopiles</taxon>
        <taxon>Oomycota</taxon>
        <taxon>Peronosporomycetes</taxon>
        <taxon>Peronosporales</taxon>
        <taxon>Peronosporaceae</taxon>
        <taxon>Phytophthora</taxon>
    </lineage>
</organism>
<dbReference type="SUPFAM" id="SSF51445">
    <property type="entry name" value="(Trans)glycosidases"/>
    <property type="match status" value="2"/>
</dbReference>
<feature type="binding site" evidence="10">
    <location>
        <begin position="918"/>
        <end position="919"/>
    </location>
    <ligand>
        <name>substrate</name>
    </ligand>
</feature>
<feature type="region of interest" description="Disordered" evidence="11">
    <location>
        <begin position="798"/>
        <end position="822"/>
    </location>
</feature>
<evidence type="ECO:0000256" key="10">
    <source>
        <dbReference type="PIRSR" id="PIRSR617736-2"/>
    </source>
</evidence>
<evidence type="ECO:0000313" key="13">
    <source>
        <dbReference type="Proteomes" id="UP000277300"/>
    </source>
</evidence>
<keyword evidence="6" id="KW-0119">Carbohydrate metabolism</keyword>
<dbReference type="NCBIfam" id="TIGR03356">
    <property type="entry name" value="BGL"/>
    <property type="match status" value="1"/>
</dbReference>
<gene>
    <name evidence="12" type="ORF">BBP00_00005094</name>
</gene>
<dbReference type="GO" id="GO:0008422">
    <property type="term" value="F:beta-glucosidase activity"/>
    <property type="evidence" value="ECO:0007669"/>
    <property type="project" value="UniProtKB-EC"/>
</dbReference>
<evidence type="ECO:0000256" key="8">
    <source>
        <dbReference type="ARBA" id="ARBA00023326"/>
    </source>
</evidence>